<name>A0A6S6TCS7_9BACT</name>
<reference evidence="6" key="1">
    <citation type="submission" date="2020-01" db="EMBL/GenBank/DDBJ databases">
        <authorList>
            <person name="Meier V. D."/>
            <person name="Meier V D."/>
        </authorList>
    </citation>
    <scope>NUCLEOTIDE SEQUENCE</scope>
    <source>
        <strain evidence="6">HLG_WM_MAG_01</strain>
    </source>
</reference>
<evidence type="ECO:0000256" key="3">
    <source>
        <dbReference type="SAM" id="SignalP"/>
    </source>
</evidence>
<evidence type="ECO:0000259" key="4">
    <source>
        <dbReference type="Pfam" id="PF09312"/>
    </source>
</evidence>
<protein>
    <submittedName>
        <fullName evidence="6">Uncharacterized protein</fullName>
    </submittedName>
</protein>
<keyword evidence="1 3" id="KW-0732">Signal</keyword>
<keyword evidence="2" id="KW-0413">Isomerase</keyword>
<dbReference type="Pfam" id="PF09312">
    <property type="entry name" value="SurA_N"/>
    <property type="match status" value="1"/>
</dbReference>
<dbReference type="Pfam" id="PF22506">
    <property type="entry name" value="Cj1289-like_C"/>
    <property type="match status" value="1"/>
</dbReference>
<feature type="chain" id="PRO_5028430949" evidence="3">
    <location>
        <begin position="22"/>
        <end position="274"/>
    </location>
</feature>
<dbReference type="Gene3D" id="3.10.50.40">
    <property type="match status" value="1"/>
</dbReference>
<dbReference type="InterPro" id="IPR015391">
    <property type="entry name" value="SurA_N"/>
</dbReference>
<evidence type="ECO:0000259" key="5">
    <source>
        <dbReference type="Pfam" id="PF22506"/>
    </source>
</evidence>
<dbReference type="InterPro" id="IPR055131">
    <property type="entry name" value="Cj1289-like_C"/>
</dbReference>
<dbReference type="SUPFAM" id="SSF109998">
    <property type="entry name" value="Triger factor/SurA peptide-binding domain-like"/>
    <property type="match status" value="1"/>
</dbReference>
<evidence type="ECO:0000256" key="2">
    <source>
        <dbReference type="ARBA" id="ARBA00023110"/>
    </source>
</evidence>
<organism evidence="6">
    <name type="scientific">uncultured Sulfurovum sp</name>
    <dbReference type="NCBI Taxonomy" id="269237"/>
    <lineage>
        <taxon>Bacteria</taxon>
        <taxon>Pseudomonadati</taxon>
        <taxon>Campylobacterota</taxon>
        <taxon>Epsilonproteobacteria</taxon>
        <taxon>Campylobacterales</taxon>
        <taxon>Sulfurovaceae</taxon>
        <taxon>Sulfurovum</taxon>
        <taxon>environmental samples</taxon>
    </lineage>
</organism>
<evidence type="ECO:0000313" key="6">
    <source>
        <dbReference type="EMBL" id="CAA6812844.1"/>
    </source>
</evidence>
<dbReference type="InterPro" id="IPR046357">
    <property type="entry name" value="PPIase_dom_sf"/>
</dbReference>
<proteinExistence type="predicted"/>
<sequence>MKKMMLLLLTALLSFSTHSYAKMIDGIAIIVEGEAITTAEISAVRKQLSLSKDKAIDVLIQDRLQKSAMKDIVIEENLIDKKIENIAAQNAVTISKMQKILKQQGTSWTQYRESINESLKKEKFYQEKVIASIPVPTEDEIKLFYKKHKKSFHIPSKITATEYSAPNEKKITTFIKTKKHAGIESRKIVKSTKEMDQTLLGMFLETPIGKYTKVINAGDKFITYKLRSKTGKVIMPFDVARPAIISAWKQQQQGKALEDYFKKLRTRANIQILR</sequence>
<dbReference type="GO" id="GO:0003755">
    <property type="term" value="F:peptidyl-prolyl cis-trans isomerase activity"/>
    <property type="evidence" value="ECO:0007669"/>
    <property type="project" value="UniProtKB-KW"/>
</dbReference>
<accession>A0A6S6TCS7</accession>
<dbReference type="AlphaFoldDB" id="A0A6S6TCS7"/>
<feature type="domain" description="Cj1289-like C-terminal" evidence="5">
    <location>
        <begin position="138"/>
        <end position="229"/>
    </location>
</feature>
<feature type="signal peptide" evidence="3">
    <location>
        <begin position="1"/>
        <end position="21"/>
    </location>
</feature>
<dbReference type="PANTHER" id="PTHR47637">
    <property type="entry name" value="CHAPERONE SURA"/>
    <property type="match status" value="1"/>
</dbReference>
<feature type="domain" description="SurA N-terminal" evidence="4">
    <location>
        <begin position="57"/>
        <end position="118"/>
    </location>
</feature>
<dbReference type="InterPro" id="IPR050280">
    <property type="entry name" value="OMP_Chaperone_SurA"/>
</dbReference>
<keyword evidence="2" id="KW-0697">Rotamase</keyword>
<gene>
    <name evidence="6" type="ORF">HELGO_WM331</name>
</gene>
<dbReference type="Gene3D" id="1.10.4030.10">
    <property type="entry name" value="Porin chaperone SurA, peptide-binding domain"/>
    <property type="match status" value="1"/>
</dbReference>
<dbReference type="EMBL" id="CACVAS010000058">
    <property type="protein sequence ID" value="CAA6812844.1"/>
    <property type="molecule type" value="Genomic_DNA"/>
</dbReference>
<dbReference type="PANTHER" id="PTHR47637:SF1">
    <property type="entry name" value="CHAPERONE SURA"/>
    <property type="match status" value="1"/>
</dbReference>
<dbReference type="InterPro" id="IPR027304">
    <property type="entry name" value="Trigger_fact/SurA_dom_sf"/>
</dbReference>
<evidence type="ECO:0000256" key="1">
    <source>
        <dbReference type="ARBA" id="ARBA00022729"/>
    </source>
</evidence>